<dbReference type="EC" id="2.7.1.85" evidence="2"/>
<dbReference type="GO" id="GO:0047700">
    <property type="term" value="F:beta-glucoside kinase activity"/>
    <property type="evidence" value="ECO:0007669"/>
    <property type="project" value="UniProtKB-EC"/>
</dbReference>
<evidence type="ECO:0000256" key="1">
    <source>
        <dbReference type="ARBA" id="ARBA00006479"/>
    </source>
</evidence>
<dbReference type="Gene3D" id="3.30.420.40">
    <property type="match status" value="1"/>
</dbReference>
<evidence type="ECO:0000313" key="3">
    <source>
        <dbReference type="Proteomes" id="UP000239833"/>
    </source>
</evidence>
<dbReference type="Pfam" id="PF00480">
    <property type="entry name" value="ROK"/>
    <property type="match status" value="1"/>
</dbReference>
<gene>
    <name evidence="2" type="primary">bglK</name>
    <name evidence="2" type="ORF">ERICIII_02402</name>
</gene>
<accession>A0A2L1U0V3</accession>
<keyword evidence="2" id="KW-0418">Kinase</keyword>
<comment type="similarity">
    <text evidence="1">Belongs to the ROK (NagC/XylR) family.</text>
</comment>
<name>A0A2L1U0V3_9BACL</name>
<dbReference type="SUPFAM" id="SSF53067">
    <property type="entry name" value="Actin-like ATPase domain"/>
    <property type="match status" value="1"/>
</dbReference>
<evidence type="ECO:0000313" key="2">
    <source>
        <dbReference type="EMBL" id="AVF26560.1"/>
    </source>
</evidence>
<proteinExistence type="inferred from homology"/>
<sequence>MFNHNRGGPQCWCILFFELLLEGMTKVYKENEKKVKGIAISCPGTVDVNAGMIYHGGALPYLHKQNLAGLLQDQCNIPVTIENDAKSAAIFIQMSLHVNFKMMQTYLGHCITFLKFSKKIV</sequence>
<dbReference type="STRING" id="147375.BXP28_05170"/>
<dbReference type="AlphaFoldDB" id="A0A2L1U0V3"/>
<dbReference type="EMBL" id="CP019655">
    <property type="protein sequence ID" value="AVF26560.1"/>
    <property type="molecule type" value="Genomic_DNA"/>
</dbReference>
<organism evidence="2 3">
    <name type="scientific">Paenibacillus larvae subsp. larvae</name>
    <dbReference type="NCBI Taxonomy" id="147375"/>
    <lineage>
        <taxon>Bacteria</taxon>
        <taxon>Bacillati</taxon>
        <taxon>Bacillota</taxon>
        <taxon>Bacilli</taxon>
        <taxon>Bacillales</taxon>
        <taxon>Paenibacillaceae</taxon>
        <taxon>Paenibacillus</taxon>
    </lineage>
</organism>
<reference evidence="3" key="1">
    <citation type="submission" date="2017-02" db="EMBL/GenBank/DDBJ databases">
        <title>Delineation of Paenibacillus larvae strains originating from foulbrood outbreaks.</title>
        <authorList>
            <person name="Beims H."/>
            <person name="Bunk B."/>
            <person name="Sproeer C."/>
            <person name="Mohr K.I."/>
            <person name="Pradella S."/>
            <person name="Guenther G."/>
            <person name="Rohde M."/>
            <person name="von der Ohe W."/>
            <person name="Steinert M."/>
        </authorList>
    </citation>
    <scope>NUCLEOTIDE SEQUENCE [LARGE SCALE GENOMIC DNA]</scope>
    <source>
        <strain evidence="3">Eric_III</strain>
    </source>
</reference>
<dbReference type="Proteomes" id="UP000239833">
    <property type="component" value="Chromosome"/>
</dbReference>
<dbReference type="InterPro" id="IPR000600">
    <property type="entry name" value="ROK"/>
</dbReference>
<keyword evidence="2" id="KW-0808">Transferase</keyword>
<dbReference type="InterPro" id="IPR043129">
    <property type="entry name" value="ATPase_NBD"/>
</dbReference>
<protein>
    <submittedName>
        <fullName evidence="2">Beta-glucoside kinase</fullName>
        <ecNumber evidence="2">2.7.1.85</ecNumber>
    </submittedName>
</protein>